<dbReference type="InterPro" id="IPR015944">
    <property type="entry name" value="Gly-tRNA-synth_bsu"/>
</dbReference>
<comment type="similarity">
    <text evidence="2 11">Belongs to the class-II aminoacyl-tRNA synthetase family.</text>
</comment>
<dbReference type="SUPFAM" id="SSF109604">
    <property type="entry name" value="HD-domain/PDEase-like"/>
    <property type="match status" value="1"/>
</dbReference>
<keyword evidence="6 11" id="KW-0547">Nucleotide-binding</keyword>
<evidence type="ECO:0000256" key="11">
    <source>
        <dbReference type="HAMAP-Rule" id="MF_00255"/>
    </source>
</evidence>
<evidence type="ECO:0000256" key="2">
    <source>
        <dbReference type="ARBA" id="ARBA00008226"/>
    </source>
</evidence>
<keyword evidence="9 11" id="KW-0030">Aminoacyl-tRNA synthetase</keyword>
<organism evidence="13 14">
    <name type="scientific">Ottowia oryzae</name>
    <dbReference type="NCBI Taxonomy" id="2109914"/>
    <lineage>
        <taxon>Bacteria</taxon>
        <taxon>Pseudomonadati</taxon>
        <taxon>Pseudomonadota</taxon>
        <taxon>Betaproteobacteria</taxon>
        <taxon>Burkholderiales</taxon>
        <taxon>Comamonadaceae</taxon>
        <taxon>Ottowia</taxon>
    </lineage>
</organism>
<dbReference type="OrthoDB" id="9775440at2"/>
<evidence type="ECO:0000259" key="12">
    <source>
        <dbReference type="Pfam" id="PF05746"/>
    </source>
</evidence>
<evidence type="ECO:0000256" key="1">
    <source>
        <dbReference type="ARBA" id="ARBA00004496"/>
    </source>
</evidence>
<comment type="catalytic activity">
    <reaction evidence="10 11">
        <text>tRNA(Gly) + glycine + ATP = glycyl-tRNA(Gly) + AMP + diphosphate</text>
        <dbReference type="Rhea" id="RHEA:16013"/>
        <dbReference type="Rhea" id="RHEA-COMP:9664"/>
        <dbReference type="Rhea" id="RHEA-COMP:9683"/>
        <dbReference type="ChEBI" id="CHEBI:30616"/>
        <dbReference type="ChEBI" id="CHEBI:33019"/>
        <dbReference type="ChEBI" id="CHEBI:57305"/>
        <dbReference type="ChEBI" id="CHEBI:78442"/>
        <dbReference type="ChEBI" id="CHEBI:78522"/>
        <dbReference type="ChEBI" id="CHEBI:456215"/>
        <dbReference type="EC" id="6.1.1.14"/>
    </reaction>
</comment>
<dbReference type="PANTHER" id="PTHR30075">
    <property type="entry name" value="GLYCYL-TRNA SYNTHETASE"/>
    <property type="match status" value="1"/>
</dbReference>
<keyword evidence="5 11" id="KW-0436">Ligase</keyword>
<name>A0A2S0MJA7_9BURK</name>
<dbReference type="PRINTS" id="PR01045">
    <property type="entry name" value="TRNASYNTHGB"/>
</dbReference>
<keyword evidence="14" id="KW-1185">Reference proteome</keyword>
<keyword evidence="8 11" id="KW-0648">Protein biosynthesis</keyword>
<dbReference type="Pfam" id="PF02092">
    <property type="entry name" value="tRNA_synt_2f"/>
    <property type="match status" value="1"/>
</dbReference>
<evidence type="ECO:0000256" key="5">
    <source>
        <dbReference type="ARBA" id="ARBA00022598"/>
    </source>
</evidence>
<dbReference type="Pfam" id="PF05746">
    <property type="entry name" value="DALR_1"/>
    <property type="match status" value="1"/>
</dbReference>
<dbReference type="GO" id="GO:0005524">
    <property type="term" value="F:ATP binding"/>
    <property type="evidence" value="ECO:0007669"/>
    <property type="project" value="UniProtKB-UniRule"/>
</dbReference>
<feature type="domain" description="DALR anticodon binding" evidence="12">
    <location>
        <begin position="641"/>
        <end position="743"/>
    </location>
</feature>
<dbReference type="EMBL" id="CP027666">
    <property type="protein sequence ID" value="AVO35969.1"/>
    <property type="molecule type" value="Genomic_DNA"/>
</dbReference>
<dbReference type="EC" id="6.1.1.14" evidence="11"/>
<dbReference type="PANTHER" id="PTHR30075:SF2">
    <property type="entry name" value="GLYCINE--TRNA LIGASE, CHLOROPLASTIC_MITOCHONDRIAL 2"/>
    <property type="match status" value="1"/>
</dbReference>
<evidence type="ECO:0000313" key="14">
    <source>
        <dbReference type="Proteomes" id="UP000239709"/>
    </source>
</evidence>
<evidence type="ECO:0000313" key="13">
    <source>
        <dbReference type="EMBL" id="AVO35969.1"/>
    </source>
</evidence>
<dbReference type="Proteomes" id="UP000239709">
    <property type="component" value="Chromosome"/>
</dbReference>
<comment type="subcellular location">
    <subcellularLocation>
        <location evidence="1 11">Cytoplasm</location>
    </subcellularLocation>
</comment>
<proteinExistence type="inferred from homology"/>
<dbReference type="PROSITE" id="PS50861">
    <property type="entry name" value="AA_TRNA_LIGASE_II_GLYAB"/>
    <property type="match status" value="1"/>
</dbReference>
<keyword evidence="7 11" id="KW-0067">ATP-binding</keyword>
<evidence type="ECO:0000256" key="6">
    <source>
        <dbReference type="ARBA" id="ARBA00022741"/>
    </source>
</evidence>
<evidence type="ECO:0000256" key="10">
    <source>
        <dbReference type="ARBA" id="ARBA00047937"/>
    </source>
</evidence>
<dbReference type="GO" id="GO:0004820">
    <property type="term" value="F:glycine-tRNA ligase activity"/>
    <property type="evidence" value="ECO:0007669"/>
    <property type="project" value="UniProtKB-UniRule"/>
</dbReference>
<accession>A0A2S0MJA7</accession>
<dbReference type="GO" id="GO:0004814">
    <property type="term" value="F:arginine-tRNA ligase activity"/>
    <property type="evidence" value="ECO:0007669"/>
    <property type="project" value="InterPro"/>
</dbReference>
<dbReference type="GO" id="GO:0006420">
    <property type="term" value="P:arginyl-tRNA aminoacylation"/>
    <property type="evidence" value="ECO:0007669"/>
    <property type="project" value="InterPro"/>
</dbReference>
<dbReference type="RefSeq" id="WP_106704512.1">
    <property type="nucleotide sequence ID" value="NZ_CP027666.1"/>
</dbReference>
<dbReference type="HAMAP" id="MF_00255">
    <property type="entry name" value="Gly_tRNA_synth_beta"/>
    <property type="match status" value="1"/>
</dbReference>
<dbReference type="NCBIfam" id="TIGR00211">
    <property type="entry name" value="glyS"/>
    <property type="match status" value="1"/>
</dbReference>
<evidence type="ECO:0000256" key="8">
    <source>
        <dbReference type="ARBA" id="ARBA00022917"/>
    </source>
</evidence>
<dbReference type="InterPro" id="IPR006194">
    <property type="entry name" value="Gly-tRNA-synth_heterodimer"/>
</dbReference>
<protein>
    <recommendedName>
        <fullName evidence="11">Glycine--tRNA ligase beta subunit</fullName>
        <ecNumber evidence="11">6.1.1.14</ecNumber>
    </recommendedName>
    <alternativeName>
        <fullName evidence="11">Glycyl-tRNA synthetase beta subunit</fullName>
        <shortName evidence="11">GlyRS</shortName>
    </alternativeName>
</protein>
<dbReference type="GO" id="GO:0005829">
    <property type="term" value="C:cytosol"/>
    <property type="evidence" value="ECO:0007669"/>
    <property type="project" value="TreeGrafter"/>
</dbReference>
<dbReference type="GO" id="GO:0006426">
    <property type="term" value="P:glycyl-tRNA aminoacylation"/>
    <property type="evidence" value="ECO:0007669"/>
    <property type="project" value="UniProtKB-UniRule"/>
</dbReference>
<dbReference type="InterPro" id="IPR008909">
    <property type="entry name" value="DALR_anticod-bd"/>
</dbReference>
<keyword evidence="4 11" id="KW-0963">Cytoplasm</keyword>
<evidence type="ECO:0000256" key="9">
    <source>
        <dbReference type="ARBA" id="ARBA00023146"/>
    </source>
</evidence>
<dbReference type="KEGG" id="otk:C6570_04215"/>
<evidence type="ECO:0000256" key="7">
    <source>
        <dbReference type="ARBA" id="ARBA00022840"/>
    </source>
</evidence>
<gene>
    <name evidence="11" type="primary">glyS</name>
    <name evidence="13" type="ORF">C6570_04215</name>
</gene>
<evidence type="ECO:0000256" key="4">
    <source>
        <dbReference type="ARBA" id="ARBA00022490"/>
    </source>
</evidence>
<comment type="subunit">
    <text evidence="3 11">Tetramer of two alpha and two beta subunits.</text>
</comment>
<evidence type="ECO:0000256" key="3">
    <source>
        <dbReference type="ARBA" id="ARBA00011209"/>
    </source>
</evidence>
<dbReference type="AlphaFoldDB" id="A0A2S0MJA7"/>
<sequence>MNTSQNLLVELFVEELPPKALKKLGDAFASQLAEQLKSQGLLAADAVVTPYASPRRLAAHVTQVAAKAADKAVQQKLMPVTVGLDAAGNATPALLKKLQALGADASVVPQLKRAPDGKAEALFLDTVVPGATLAAGLQKALHEAIAKLPIPKVMTYQLEQNTPLPGWDSVQFVRPAHGLVALHGADVVPVTALGLTAGRAAHGHRFEAKAAPIELANADAYAATLRDEGAVIASFDERRAAIESQLKAAAAQAGPALAAIKDEALLDEVTALVERPNVLTCAFDKAFLDVPQECLILTMKANQKYFPLLDAAGKLTHQFLVVSNISPADASAVIEGNERVVRPRLADAKFFFDQDRKKTLESRVDGLAKVVYHNKLGTQGERVERVRAIARAIGQQLGGDVLAKSADDAAKLAKADLLTDMVGEFPELQGIMGGYYARHDGWSEDIAFAIEDHYKPRFAGDDLPRGQTGTVVALADKLETLVGMFGIGNLPTGDKDPFALRRHALGVIRLIVEKGLPLGLRELITNVYEIFNDVALQEAYHSKRAESVVAEGLQQQRRDGISGIQTVGYGHSLIKLDPATPAKVEAFAFDRLAGLLREQSYSTQDVDAVLAMQPQRLVEVPHRLKAVRAFAELPEAPALAAANKRIGNILKKAEPDGALQAAVNADLLQEPAEQALYTALQQTVPQADAQFAAGDYTGSLKTLAALRAPVDAFFDGVMVNAEDPALKANRLALLQQLHQAMNRVADLSRLAA</sequence>
<reference evidence="13 14" key="1">
    <citation type="submission" date="2018-03" db="EMBL/GenBank/DDBJ databases">
        <title>Genome sequencing of Ottowia sp.</title>
        <authorList>
            <person name="Kim S.-J."/>
            <person name="Heo J."/>
            <person name="Kwon S.-W."/>
        </authorList>
    </citation>
    <scope>NUCLEOTIDE SEQUENCE [LARGE SCALE GENOMIC DNA]</scope>
    <source>
        <strain evidence="13 14">KADR8-3</strain>
    </source>
</reference>